<sequence>MSTGVAAIAVLGLTAGCGIGSGTGPDGAAEAGSAGAGGRAGEGKDERQAVKVLTGNQLRHVELGAQEVPGFLVEKASPGTAGGGLPETDREPCRPLVVALGSQPQPEPVASVVDTFARAARDQDFDGLMGTIRVSRYDDDGARTTLRELRGAAEECADGFRMTTGEGQPQEFEAVRVLPAPALGDEAVAYGLVNAAEEAPSLVTVVRTGDTLSMFFVTNLADPDRVEIPGSLVAAQVAKVEGLERAERPPTAPPSRPGAEPWSAEGGEAGEDEDDEGEE</sequence>
<feature type="region of interest" description="Disordered" evidence="1">
    <location>
        <begin position="26"/>
        <end position="45"/>
    </location>
</feature>
<name>A0A2G1XIN2_STRCJ</name>
<comment type="caution">
    <text evidence="2">The sequence shown here is derived from an EMBL/GenBank/DDBJ whole genome shotgun (WGS) entry which is preliminary data.</text>
</comment>
<proteinExistence type="predicted"/>
<evidence type="ECO:0000313" key="2">
    <source>
        <dbReference type="EMBL" id="PHQ51060.1"/>
    </source>
</evidence>
<dbReference type="Proteomes" id="UP000222531">
    <property type="component" value="Unassembled WGS sequence"/>
</dbReference>
<feature type="compositionally biased region" description="Acidic residues" evidence="1">
    <location>
        <begin position="268"/>
        <end position="279"/>
    </location>
</feature>
<evidence type="ECO:0008006" key="4">
    <source>
        <dbReference type="Google" id="ProtNLM"/>
    </source>
</evidence>
<organism evidence="2 3">
    <name type="scientific">Streptomyces cinnamoneus</name>
    <name type="common">Streptoverticillium cinnamoneum</name>
    <dbReference type="NCBI Taxonomy" id="53446"/>
    <lineage>
        <taxon>Bacteria</taxon>
        <taxon>Bacillati</taxon>
        <taxon>Actinomycetota</taxon>
        <taxon>Actinomycetes</taxon>
        <taxon>Kitasatosporales</taxon>
        <taxon>Streptomycetaceae</taxon>
        <taxon>Streptomyces</taxon>
        <taxon>Streptomyces cinnamoneus group</taxon>
    </lineage>
</organism>
<evidence type="ECO:0000313" key="3">
    <source>
        <dbReference type="Proteomes" id="UP000222531"/>
    </source>
</evidence>
<accession>A0A2G1XIN2</accession>
<keyword evidence="3" id="KW-1185">Reference proteome</keyword>
<dbReference type="AlphaFoldDB" id="A0A2G1XIN2"/>
<protein>
    <recommendedName>
        <fullName evidence="4">Sensor domain-containing protein</fullName>
    </recommendedName>
</protein>
<evidence type="ECO:0000256" key="1">
    <source>
        <dbReference type="SAM" id="MobiDB-lite"/>
    </source>
</evidence>
<reference evidence="2 3" key="1">
    <citation type="journal article" date="2017" name="Biochemistry">
        <title>Identification of the Biosynthetic Pathway for the Antibiotic Bicyclomycin.</title>
        <authorList>
            <person name="Patteson J."/>
            <person name="Cai W."/>
            <person name="Johnson R.A."/>
            <person name="Santa Maria K."/>
            <person name="Li B."/>
        </authorList>
    </citation>
    <scope>NUCLEOTIDE SEQUENCE [LARGE SCALE GENOMIC DNA]</scope>
    <source>
        <strain evidence="2 3">ATCC 21532</strain>
    </source>
</reference>
<gene>
    <name evidence="2" type="ORF">BLA24_14870</name>
</gene>
<dbReference type="EMBL" id="NHZO01000147">
    <property type="protein sequence ID" value="PHQ51060.1"/>
    <property type="molecule type" value="Genomic_DNA"/>
</dbReference>
<feature type="region of interest" description="Disordered" evidence="1">
    <location>
        <begin position="241"/>
        <end position="279"/>
    </location>
</feature>